<evidence type="ECO:0000313" key="4">
    <source>
        <dbReference type="Proteomes" id="UP000625283"/>
    </source>
</evidence>
<name>A0ABS1R225_9SPHI</name>
<evidence type="ECO:0000256" key="2">
    <source>
        <dbReference type="SAM" id="SignalP"/>
    </source>
</evidence>
<feature type="signal peptide" evidence="2">
    <location>
        <begin position="1"/>
        <end position="22"/>
    </location>
</feature>
<dbReference type="RefSeq" id="WP_202102442.1">
    <property type="nucleotide sequence ID" value="NZ_JAERTY010000003.1"/>
</dbReference>
<gene>
    <name evidence="3" type="ORF">JKG61_08030</name>
</gene>
<evidence type="ECO:0000256" key="1">
    <source>
        <dbReference type="SAM" id="Phobius"/>
    </source>
</evidence>
<dbReference type="PROSITE" id="PS51257">
    <property type="entry name" value="PROKAR_LIPOPROTEIN"/>
    <property type="match status" value="1"/>
</dbReference>
<feature type="transmembrane region" description="Helical" evidence="1">
    <location>
        <begin position="122"/>
        <end position="141"/>
    </location>
</feature>
<keyword evidence="1" id="KW-1133">Transmembrane helix</keyword>
<organism evidence="3 4">
    <name type="scientific">Sphingobacterium faecale</name>
    <dbReference type="NCBI Taxonomy" id="2803775"/>
    <lineage>
        <taxon>Bacteria</taxon>
        <taxon>Pseudomonadati</taxon>
        <taxon>Bacteroidota</taxon>
        <taxon>Sphingobacteriia</taxon>
        <taxon>Sphingobacteriales</taxon>
        <taxon>Sphingobacteriaceae</taxon>
        <taxon>Sphingobacterium</taxon>
    </lineage>
</organism>
<accession>A0ABS1R225</accession>
<comment type="caution">
    <text evidence="3">The sequence shown here is derived from an EMBL/GenBank/DDBJ whole genome shotgun (WGS) entry which is preliminary data.</text>
</comment>
<proteinExistence type="predicted"/>
<evidence type="ECO:0000313" key="3">
    <source>
        <dbReference type="EMBL" id="MBL1408693.1"/>
    </source>
</evidence>
<sequence>MKHACLVKHLFLILLTALWSSACRSNKESNFLQQQVETSSHNQASLQWHRSDSTMRYWYYQSDSPFYYHPEVGLFGTSGRLAVGEKQLKHQAGKIQQDSSHYLIVEQSAGSKKSIPKDRSSGWIYVIGIGIFLVIGLGSYLKKHL</sequence>
<keyword evidence="1" id="KW-0472">Membrane</keyword>
<dbReference type="Proteomes" id="UP000625283">
    <property type="component" value="Unassembled WGS sequence"/>
</dbReference>
<keyword evidence="4" id="KW-1185">Reference proteome</keyword>
<keyword evidence="1" id="KW-0812">Transmembrane</keyword>
<feature type="chain" id="PRO_5047052546" evidence="2">
    <location>
        <begin position="23"/>
        <end position="145"/>
    </location>
</feature>
<dbReference type="EMBL" id="JAERTY010000003">
    <property type="protein sequence ID" value="MBL1408693.1"/>
    <property type="molecule type" value="Genomic_DNA"/>
</dbReference>
<protein>
    <submittedName>
        <fullName evidence="3">Uncharacterized protein</fullName>
    </submittedName>
</protein>
<reference evidence="3 4" key="1">
    <citation type="submission" date="2021-01" db="EMBL/GenBank/DDBJ databases">
        <title>C459-1 draft genome sequence.</title>
        <authorList>
            <person name="Zhang X.-F."/>
        </authorList>
    </citation>
    <scope>NUCLEOTIDE SEQUENCE [LARGE SCALE GENOMIC DNA]</scope>
    <source>
        <strain evidence="4">C459-1</strain>
    </source>
</reference>
<keyword evidence="2" id="KW-0732">Signal</keyword>